<dbReference type="PANTHER" id="PTHR42748:SF7">
    <property type="entry name" value="NMRA LIKE REDOX SENSOR 1-RELATED"/>
    <property type="match status" value="1"/>
</dbReference>
<dbReference type="Proteomes" id="UP000623608">
    <property type="component" value="Unassembled WGS sequence"/>
</dbReference>
<dbReference type="AlphaFoldDB" id="A0A919NFR4"/>
<accession>A0A919NFR4</accession>
<gene>
    <name evidence="4" type="ORF">Ate02nite_05140</name>
</gene>
<proteinExistence type="inferred from homology"/>
<dbReference type="CDD" id="cd05251">
    <property type="entry name" value="NmrA_like_SDR_a"/>
    <property type="match status" value="1"/>
</dbReference>
<sequence length="294" mass="31449">MAFSVLVTGATGLQGGAVARRLLEDGHTVTVLTRKPDSAPARELAGRGARLVTGDFTEPASLPGAFAGVDVAFAMGTPLEAGPDGETRQAITLLDAAAAAGVRHVVYSSAANADKGTGISWFDSKLEVEKHLSGLGVPWTIVAPAVFMEVVSSAQTVAGLREGKLIMPLSPDRTLQYVDPEDIAGFVSLVLADPGRFAGRRVDLVSDVTTGPALADLLTRHTGRPITYTRNTVEELRRYGGDDVAKMFIWFEDGGFDMDAAALHTEFPEVGWHTFEQWAARQDWAEVMNRQPAW</sequence>
<name>A0A919NFR4_9ACTN</name>
<dbReference type="PANTHER" id="PTHR42748">
    <property type="entry name" value="NITROGEN METABOLITE REPRESSION PROTEIN NMRA FAMILY MEMBER"/>
    <property type="match status" value="1"/>
</dbReference>
<dbReference type="RefSeq" id="WP_203798215.1">
    <property type="nucleotide sequence ID" value="NZ_BOMY01000002.1"/>
</dbReference>
<dbReference type="SUPFAM" id="SSF51735">
    <property type="entry name" value="NAD(P)-binding Rossmann-fold domains"/>
    <property type="match status" value="1"/>
</dbReference>
<organism evidence="4 5">
    <name type="scientific">Paractinoplanes tereljensis</name>
    <dbReference type="NCBI Taxonomy" id="571912"/>
    <lineage>
        <taxon>Bacteria</taxon>
        <taxon>Bacillati</taxon>
        <taxon>Actinomycetota</taxon>
        <taxon>Actinomycetes</taxon>
        <taxon>Micromonosporales</taxon>
        <taxon>Micromonosporaceae</taxon>
        <taxon>Paractinoplanes</taxon>
    </lineage>
</organism>
<evidence type="ECO:0000313" key="4">
    <source>
        <dbReference type="EMBL" id="GIF17784.1"/>
    </source>
</evidence>
<protein>
    <recommendedName>
        <fullName evidence="3">NmrA-like domain-containing protein</fullName>
    </recommendedName>
</protein>
<dbReference type="InterPro" id="IPR051164">
    <property type="entry name" value="NmrA-like_oxidored"/>
</dbReference>
<comment type="caution">
    <text evidence="4">The sequence shown here is derived from an EMBL/GenBank/DDBJ whole genome shotgun (WGS) entry which is preliminary data.</text>
</comment>
<comment type="similarity">
    <text evidence="1">Belongs to the NmrA-type oxidoreductase family.</text>
</comment>
<keyword evidence="5" id="KW-1185">Reference proteome</keyword>
<evidence type="ECO:0000259" key="3">
    <source>
        <dbReference type="Pfam" id="PF05368"/>
    </source>
</evidence>
<evidence type="ECO:0000256" key="2">
    <source>
        <dbReference type="ARBA" id="ARBA00022857"/>
    </source>
</evidence>
<dbReference type="InterPro" id="IPR036291">
    <property type="entry name" value="NAD(P)-bd_dom_sf"/>
</dbReference>
<evidence type="ECO:0000313" key="5">
    <source>
        <dbReference type="Proteomes" id="UP000623608"/>
    </source>
</evidence>
<dbReference type="EMBL" id="BOMY01000002">
    <property type="protein sequence ID" value="GIF17784.1"/>
    <property type="molecule type" value="Genomic_DNA"/>
</dbReference>
<reference evidence="4" key="1">
    <citation type="submission" date="2021-01" db="EMBL/GenBank/DDBJ databases">
        <title>Whole genome shotgun sequence of Actinoplanes tereljensis NBRC 105297.</title>
        <authorList>
            <person name="Komaki H."/>
            <person name="Tamura T."/>
        </authorList>
    </citation>
    <scope>NUCLEOTIDE SEQUENCE</scope>
    <source>
        <strain evidence="4">NBRC 105297</strain>
    </source>
</reference>
<evidence type="ECO:0000256" key="1">
    <source>
        <dbReference type="ARBA" id="ARBA00006328"/>
    </source>
</evidence>
<keyword evidence="2" id="KW-0521">NADP</keyword>
<dbReference type="Pfam" id="PF05368">
    <property type="entry name" value="NmrA"/>
    <property type="match status" value="1"/>
</dbReference>
<dbReference type="Gene3D" id="3.40.50.720">
    <property type="entry name" value="NAD(P)-binding Rossmann-like Domain"/>
    <property type="match status" value="1"/>
</dbReference>
<dbReference type="InterPro" id="IPR008030">
    <property type="entry name" value="NmrA-like"/>
</dbReference>
<feature type="domain" description="NmrA-like" evidence="3">
    <location>
        <begin position="5"/>
        <end position="278"/>
    </location>
</feature>